<dbReference type="PANTHER" id="PTHR15598">
    <property type="entry name" value="ENHANCER OF MRNA-DECAPPING PROTEIN 4"/>
    <property type="match status" value="1"/>
</dbReference>
<dbReference type="SUPFAM" id="SSF50978">
    <property type="entry name" value="WD40 repeat-like"/>
    <property type="match status" value="1"/>
</dbReference>
<keyword evidence="5" id="KW-0677">Repeat</keyword>
<keyword evidence="4" id="KW-0853">WD repeat</keyword>
<evidence type="ECO:0000256" key="3">
    <source>
        <dbReference type="ARBA" id="ARBA00022490"/>
    </source>
</evidence>
<sequence>MAKTGGVDVQELKRFVETTLEERQQIAIFEEDDSDERNSHAVQARHVELQYPDQSNDDGISRQHSHYVSTKPCIEYKWEQSFYHGRLIAVHMSGHILAYTLQTHHSGKVRVTTEEASKDGRCLLKDFSTQLADIDFAHVPDAYYIACMEQDGWCTVFAIHDVKPMKYELIVKIRISAGITKEITEAGLPCRAIWCVHVPEQGAKPSFLDSGDVSNCLALTCGGKAVVVSVPRMQEAAGAENQPITVEEMETKKGLAIMKAGANIWDGKMSPDGVVLCLAREDGCVHFYQCVLRKGESSEEEYAPLVYTWTPHDGRPVHSLNFFDDFTSNSKQEQFWMFAVSGCEYGRQFKIWNCQHWYCLQTIDVLASVDRPLESVKLQVTVDPTGQYLILADTQKNRLMFLRVDKDLKKRVAIVSSVNEFVVGSPILNVVAVSLRSIRPGEDNRDSPRLDHGDNNENGFEAQLMTLHSHLFQHMNVTYIGEQLPSKDRSSSLSSETRQEANVAIKSSFSKVEDSLQASNTSAKIKNEPSFSALNGSVESEKEKPKKERKKKRENAKNVETFSSGAEYERPDWVTTSEEGHESMLEDLVSKKNVSTELGSTFDVIRPLVKDVSETDFSSIMDEFQVLNDGRKGETRQESVSQPRDNGQSFAADSLDSIATSTAKLSLDSPADVMEKIKTQNKQEEVVFGAPPVNEGVSATATMLSVSSVASLESVLVARENFHTAENSFVSENETPSSTSETDKQRQRQSFETLLPPQLLQGSMNSVSNDRLEQMENTLKTIVSALQHQTQMVQRLAATVETLKAQPVHNGHSSVPTESSEVVSRKNAEMVSKSLLVPIQQMETRMANSLQGLAPMIEAAVARELTKQLGLSLRNALKLLTEKLATDVFMRLNTVEATLCQKVAESLRSPQFNQTLSASVSAQLGEVVKLAVSSVVAGQLVNSINQIMNQAIGSINQVFNQGTKDYLAQINRSLEGYFVRMDGVVEQGFKGMDESNGKAYKAGLKQVSSELSQKVEGIVERNIEGLYGQLMQNLGGQISQKVTSFVREEMREQQGVLHDSMVQMLRSGVATPGGAVLGSQQKIQSLMQEIKAALDKQDVNNAFRLALSASDLGAVLYVCEKVNVHELFMRPDSLQTPVLFSLIQQLAADIGCKTELKIQYLEEALMAVRSDDLEASSFKYLKTVLTEVVSKLQKFLRENPQHAAYRTVRLLANNANLHLSQISRQSGKATDGAF</sequence>
<feature type="region of interest" description="Disordered" evidence="7">
    <location>
        <begin position="628"/>
        <end position="650"/>
    </location>
</feature>
<evidence type="ECO:0000256" key="4">
    <source>
        <dbReference type="ARBA" id="ARBA00022574"/>
    </source>
</evidence>
<proteinExistence type="inferred from homology"/>
<evidence type="ECO:0000256" key="5">
    <source>
        <dbReference type="ARBA" id="ARBA00022737"/>
    </source>
</evidence>
<dbReference type="Pfam" id="PF21289">
    <property type="entry name" value="EDC4_C"/>
    <property type="match status" value="1"/>
</dbReference>
<evidence type="ECO:0000313" key="11">
    <source>
        <dbReference type="Proteomes" id="UP000186922"/>
    </source>
</evidence>
<feature type="domain" description="Enhancer of mRNA-decapping protein 4 C-terminal" evidence="9">
    <location>
        <begin position="1090"/>
        <end position="1211"/>
    </location>
</feature>
<evidence type="ECO:0000256" key="2">
    <source>
        <dbReference type="ARBA" id="ARBA00009639"/>
    </source>
</evidence>
<feature type="domain" description="Enhancer of mRNA-decapping protein 4 WD40 repeat region" evidence="8">
    <location>
        <begin position="66"/>
        <end position="407"/>
    </location>
</feature>
<dbReference type="InterPro" id="IPR015943">
    <property type="entry name" value="WD40/YVTN_repeat-like_dom_sf"/>
</dbReference>
<protein>
    <submittedName>
        <fullName evidence="10">Uncharacterized protein</fullName>
    </submittedName>
</protein>
<dbReference type="GO" id="GO:0031087">
    <property type="term" value="P:deadenylation-independent decapping of nuclear-transcribed mRNA"/>
    <property type="evidence" value="ECO:0007669"/>
    <property type="project" value="InterPro"/>
</dbReference>
<evidence type="ECO:0000256" key="7">
    <source>
        <dbReference type="SAM" id="MobiDB-lite"/>
    </source>
</evidence>
<dbReference type="GO" id="GO:0000932">
    <property type="term" value="C:P-body"/>
    <property type="evidence" value="ECO:0007669"/>
    <property type="project" value="UniProtKB-SubCell"/>
</dbReference>
<organism evidence="10 11">
    <name type="scientific">Ramazzottius varieornatus</name>
    <name type="common">Water bear</name>
    <name type="synonym">Tardigrade</name>
    <dbReference type="NCBI Taxonomy" id="947166"/>
    <lineage>
        <taxon>Eukaryota</taxon>
        <taxon>Metazoa</taxon>
        <taxon>Ecdysozoa</taxon>
        <taxon>Tardigrada</taxon>
        <taxon>Eutardigrada</taxon>
        <taxon>Parachela</taxon>
        <taxon>Hypsibioidea</taxon>
        <taxon>Ramazzottiidae</taxon>
        <taxon>Ramazzottius</taxon>
    </lineage>
</organism>
<dbReference type="Proteomes" id="UP000186922">
    <property type="component" value="Unassembled WGS sequence"/>
</dbReference>
<dbReference type="STRING" id="947166.A0A1D1VEM6"/>
<dbReference type="Gene3D" id="6.10.140.270">
    <property type="match status" value="1"/>
</dbReference>
<dbReference type="AlphaFoldDB" id="A0A1D1VEM6"/>
<dbReference type="EMBL" id="BDGG01000003">
    <property type="protein sequence ID" value="GAU96958.1"/>
    <property type="molecule type" value="Genomic_DNA"/>
</dbReference>
<evidence type="ECO:0000259" key="8">
    <source>
        <dbReference type="Pfam" id="PF16529"/>
    </source>
</evidence>
<feature type="region of interest" description="Disordered" evidence="7">
    <location>
        <begin position="519"/>
        <end position="564"/>
    </location>
</feature>
<keyword evidence="3" id="KW-0963">Cytoplasm</keyword>
<dbReference type="OrthoDB" id="21128at2759"/>
<feature type="compositionally biased region" description="Low complexity" evidence="7">
    <location>
        <begin position="731"/>
        <end position="740"/>
    </location>
</feature>
<comment type="similarity">
    <text evidence="2">Belongs to the WD repeat EDC4 family.</text>
</comment>
<dbReference type="InterPro" id="IPR032401">
    <property type="entry name" value="EDC4_WD40"/>
</dbReference>
<feature type="compositionally biased region" description="Polar residues" evidence="7">
    <location>
        <begin position="638"/>
        <end position="650"/>
    </location>
</feature>
<evidence type="ECO:0000256" key="6">
    <source>
        <dbReference type="ARBA" id="ARBA00023054"/>
    </source>
</evidence>
<reference evidence="10 11" key="1">
    <citation type="journal article" date="2016" name="Nat. Commun.">
        <title>Extremotolerant tardigrade genome and improved radiotolerance of human cultured cells by tardigrade-unique protein.</title>
        <authorList>
            <person name="Hashimoto T."/>
            <person name="Horikawa D.D."/>
            <person name="Saito Y."/>
            <person name="Kuwahara H."/>
            <person name="Kozuka-Hata H."/>
            <person name="Shin-I T."/>
            <person name="Minakuchi Y."/>
            <person name="Ohishi K."/>
            <person name="Motoyama A."/>
            <person name="Aizu T."/>
            <person name="Enomoto A."/>
            <person name="Kondo K."/>
            <person name="Tanaka S."/>
            <person name="Hara Y."/>
            <person name="Koshikawa S."/>
            <person name="Sagara H."/>
            <person name="Miura T."/>
            <person name="Yokobori S."/>
            <person name="Miyagawa K."/>
            <person name="Suzuki Y."/>
            <person name="Kubo T."/>
            <person name="Oyama M."/>
            <person name="Kohara Y."/>
            <person name="Fujiyama A."/>
            <person name="Arakawa K."/>
            <person name="Katayama T."/>
            <person name="Toyoda A."/>
            <person name="Kunieda T."/>
        </authorList>
    </citation>
    <scope>NUCLEOTIDE SEQUENCE [LARGE SCALE GENOMIC DNA]</scope>
    <source>
        <strain evidence="10 11">YOKOZUNA-1</strain>
    </source>
</reference>
<keyword evidence="6" id="KW-0175">Coiled coil</keyword>
<dbReference type="Pfam" id="PF16529">
    <property type="entry name" value="Ge1_WD40"/>
    <property type="match status" value="1"/>
</dbReference>
<evidence type="ECO:0000259" key="9">
    <source>
        <dbReference type="Pfam" id="PF21289"/>
    </source>
</evidence>
<feature type="region of interest" description="Disordered" evidence="7">
    <location>
        <begin position="727"/>
        <end position="764"/>
    </location>
</feature>
<dbReference type="InterPro" id="IPR049404">
    <property type="entry name" value="EDC4_C"/>
</dbReference>
<feature type="compositionally biased region" description="Polar residues" evidence="7">
    <location>
        <begin position="519"/>
        <end position="535"/>
    </location>
</feature>
<dbReference type="Gene3D" id="1.10.220.100">
    <property type="entry name" value="conserved c-terminal region of ge- 1"/>
    <property type="match status" value="1"/>
</dbReference>
<keyword evidence="11" id="KW-1185">Reference proteome</keyword>
<evidence type="ECO:0000256" key="1">
    <source>
        <dbReference type="ARBA" id="ARBA00004201"/>
    </source>
</evidence>
<name>A0A1D1VEM6_RAMVA</name>
<comment type="caution">
    <text evidence="10">The sequence shown here is derived from an EMBL/GenBank/DDBJ whole genome shotgun (WGS) entry which is preliminary data.</text>
</comment>
<gene>
    <name evidence="10" type="primary">RvY_08322-1</name>
    <name evidence="10" type="synonym">RvY_08322.1</name>
    <name evidence="10" type="ORF">RvY_08322</name>
</gene>
<dbReference type="InterPro" id="IPR044938">
    <property type="entry name" value="EDC4_C_sf"/>
</dbReference>
<comment type="subcellular location">
    <subcellularLocation>
        <location evidence="1">Cytoplasm</location>
        <location evidence="1">P-body</location>
    </subcellularLocation>
</comment>
<dbReference type="PANTHER" id="PTHR15598:SF5">
    <property type="entry name" value="ENHANCER OF MRNA-DECAPPING PROTEIN 4"/>
    <property type="match status" value="1"/>
</dbReference>
<evidence type="ECO:0000313" key="10">
    <source>
        <dbReference type="EMBL" id="GAU96958.1"/>
    </source>
</evidence>
<dbReference type="Gene3D" id="2.130.10.10">
    <property type="entry name" value="YVTN repeat-like/Quinoprotein amine dehydrogenase"/>
    <property type="match status" value="1"/>
</dbReference>
<dbReference type="InterPro" id="IPR036322">
    <property type="entry name" value="WD40_repeat_dom_sf"/>
</dbReference>
<accession>A0A1D1VEM6</accession>
<dbReference type="InterPro" id="IPR045152">
    <property type="entry name" value="EDC4-like"/>
</dbReference>